<evidence type="ECO:0000313" key="3">
    <source>
        <dbReference type="Proteomes" id="UP001165083"/>
    </source>
</evidence>
<comment type="caution">
    <text evidence="2">The sequence shown here is derived from an EMBL/GenBank/DDBJ whole genome shotgun (WGS) entry which is preliminary data.</text>
</comment>
<reference evidence="2" key="1">
    <citation type="submission" date="2023-04" db="EMBL/GenBank/DDBJ databases">
        <title>Phytophthora lilii NBRC 32176.</title>
        <authorList>
            <person name="Ichikawa N."/>
            <person name="Sato H."/>
            <person name="Tonouchi N."/>
        </authorList>
    </citation>
    <scope>NUCLEOTIDE SEQUENCE</scope>
    <source>
        <strain evidence="2">NBRC 32176</strain>
    </source>
</reference>
<name>A0A9W6YHP4_9STRA</name>
<evidence type="ECO:0000256" key="1">
    <source>
        <dbReference type="SAM" id="MobiDB-lite"/>
    </source>
</evidence>
<dbReference type="Proteomes" id="UP001165083">
    <property type="component" value="Unassembled WGS sequence"/>
</dbReference>
<organism evidence="2 3">
    <name type="scientific">Phytophthora lilii</name>
    <dbReference type="NCBI Taxonomy" id="2077276"/>
    <lineage>
        <taxon>Eukaryota</taxon>
        <taxon>Sar</taxon>
        <taxon>Stramenopiles</taxon>
        <taxon>Oomycota</taxon>
        <taxon>Peronosporomycetes</taxon>
        <taxon>Peronosporales</taxon>
        <taxon>Peronosporaceae</taxon>
        <taxon>Phytophthora</taxon>
    </lineage>
</organism>
<sequence length="224" mass="24891">MRSFNGGGVCTYGLNSQAGYLFERSQNALRQRSFGRARGIMGTPLKRGRDQDSDSDDEARRRPSSRRAVLDGIKRMRLSSPVNSPKSDVDSDMTDEEAATPRSTWRAKAIVPAAPEVGRKRPLVFATPAAAEAAEMPWKMTRQDEYLAAERPIEIPNDASCRAMVVFDPYRSMTLAPSPRVELVEDAKPTDTDVASSSESEEEHFVRFEELSSDNDEPVDMDVD</sequence>
<evidence type="ECO:0000313" key="2">
    <source>
        <dbReference type="EMBL" id="GMF64633.1"/>
    </source>
</evidence>
<dbReference type="EMBL" id="BSXW01012425">
    <property type="protein sequence ID" value="GMF64633.1"/>
    <property type="molecule type" value="Genomic_DNA"/>
</dbReference>
<feature type="region of interest" description="Disordered" evidence="1">
    <location>
        <begin position="183"/>
        <end position="224"/>
    </location>
</feature>
<keyword evidence="3" id="KW-1185">Reference proteome</keyword>
<feature type="compositionally biased region" description="Acidic residues" evidence="1">
    <location>
        <begin position="211"/>
        <end position="224"/>
    </location>
</feature>
<dbReference type="OrthoDB" id="104052at2759"/>
<dbReference type="AlphaFoldDB" id="A0A9W6YHP4"/>
<accession>A0A9W6YHP4</accession>
<proteinExistence type="predicted"/>
<protein>
    <submittedName>
        <fullName evidence="2">Unnamed protein product</fullName>
    </submittedName>
</protein>
<gene>
    <name evidence="2" type="ORF">Plil01_001741400</name>
</gene>
<feature type="region of interest" description="Disordered" evidence="1">
    <location>
        <begin position="33"/>
        <end position="103"/>
    </location>
</feature>